<evidence type="ECO:0000256" key="1">
    <source>
        <dbReference type="SAM" id="MobiDB-lite"/>
    </source>
</evidence>
<dbReference type="Proteomes" id="UP000529417">
    <property type="component" value="Unassembled WGS sequence"/>
</dbReference>
<keyword evidence="3" id="KW-1185">Reference proteome</keyword>
<organism evidence="2 3">
    <name type="scientific">Rhabdonatronobacter sediminivivens</name>
    <dbReference type="NCBI Taxonomy" id="2743469"/>
    <lineage>
        <taxon>Bacteria</taxon>
        <taxon>Pseudomonadati</taxon>
        <taxon>Pseudomonadota</taxon>
        <taxon>Alphaproteobacteria</taxon>
        <taxon>Rhodobacterales</taxon>
        <taxon>Paracoccaceae</taxon>
        <taxon>Rhabdonatronobacter</taxon>
    </lineage>
</organism>
<feature type="region of interest" description="Disordered" evidence="1">
    <location>
        <begin position="1"/>
        <end position="22"/>
    </location>
</feature>
<sequence>MVSRGNNEPPQPAAPRALPERTDLERRVLAHERILQSLIAYMSRTEPRFLDHLSKTFVDPLAMVQHEQDYTDSADYAGEFIRAVTALNTAHELRRRPMLGPLHPRINGRNDATRVPSHLPQKDRVQVCERNGIWAVTVDGAFHGDYHAREHAEAAAAVARLGTA</sequence>
<comment type="caution">
    <text evidence="2">The sequence shown here is derived from an EMBL/GenBank/DDBJ whole genome shotgun (WGS) entry which is preliminary data.</text>
</comment>
<evidence type="ECO:0000313" key="2">
    <source>
        <dbReference type="EMBL" id="NYS26648.1"/>
    </source>
</evidence>
<evidence type="ECO:0000313" key="3">
    <source>
        <dbReference type="Proteomes" id="UP000529417"/>
    </source>
</evidence>
<dbReference type="EMBL" id="JACBXS010000059">
    <property type="protein sequence ID" value="NYS26648.1"/>
    <property type="molecule type" value="Genomic_DNA"/>
</dbReference>
<accession>A0A7Z0L2U8</accession>
<protein>
    <submittedName>
        <fullName evidence="2">Uncharacterized protein</fullName>
    </submittedName>
</protein>
<gene>
    <name evidence="2" type="ORF">HUK65_16820</name>
</gene>
<dbReference type="RefSeq" id="WP_179907452.1">
    <property type="nucleotide sequence ID" value="NZ_JACBXS010000059.1"/>
</dbReference>
<proteinExistence type="predicted"/>
<feature type="region of interest" description="Disordered" evidence="1">
    <location>
        <begin position="99"/>
        <end position="118"/>
    </location>
</feature>
<dbReference type="AlphaFoldDB" id="A0A7Z0L2U8"/>
<reference evidence="2 3" key="1">
    <citation type="journal article" date="2000" name="Arch. Microbiol.">
        <title>Rhodobaca bogoriensis gen. nov. and sp. nov., an alkaliphilic purple nonsulfur bacterium from African Rift Valley soda lakes.</title>
        <authorList>
            <person name="Milford A.D."/>
            <person name="Achenbach L.A."/>
            <person name="Jung D.O."/>
            <person name="Madigan M.T."/>
        </authorList>
    </citation>
    <scope>NUCLEOTIDE SEQUENCE [LARGE SCALE GENOMIC DNA]</scope>
    <source>
        <strain evidence="2 3">2376</strain>
    </source>
</reference>
<name>A0A7Z0L2U8_9RHOB</name>